<dbReference type="NCBIfam" id="TIGR01197">
    <property type="entry name" value="nramp"/>
    <property type="match status" value="1"/>
</dbReference>
<dbReference type="Pfam" id="PF01566">
    <property type="entry name" value="Nramp"/>
    <property type="match status" value="1"/>
</dbReference>
<protein>
    <recommendedName>
        <fullName evidence="7">Divalent metal cation transporter MntH</fullName>
    </recommendedName>
</protein>
<keyword evidence="6 7" id="KW-0472">Membrane</keyword>
<keyword evidence="3 7" id="KW-0812">Transmembrane</keyword>
<dbReference type="NCBIfam" id="NF037982">
    <property type="entry name" value="Nramp_1"/>
    <property type="match status" value="1"/>
</dbReference>
<dbReference type="GO" id="GO:0005886">
    <property type="term" value="C:plasma membrane"/>
    <property type="evidence" value="ECO:0007669"/>
    <property type="project" value="UniProtKB-SubCell"/>
</dbReference>
<dbReference type="GO" id="GO:0046872">
    <property type="term" value="F:metal ion binding"/>
    <property type="evidence" value="ECO:0007669"/>
    <property type="project" value="UniProtKB-UniRule"/>
</dbReference>
<feature type="transmembrane region" description="Helical" evidence="7">
    <location>
        <begin position="348"/>
        <end position="366"/>
    </location>
</feature>
<dbReference type="GO" id="GO:0015293">
    <property type="term" value="F:symporter activity"/>
    <property type="evidence" value="ECO:0007669"/>
    <property type="project" value="UniProtKB-UniRule"/>
</dbReference>
<keyword evidence="4 7" id="KW-0769">Symport</keyword>
<reference evidence="8 9" key="1">
    <citation type="submission" date="2018-09" db="EMBL/GenBank/DDBJ databases">
        <title>Zymobacter palmae IAM14233 (=T109) whole genome analysis.</title>
        <authorList>
            <person name="Yanase H."/>
        </authorList>
    </citation>
    <scope>NUCLEOTIDE SEQUENCE [LARGE SCALE GENOMIC DNA]</scope>
    <source>
        <strain evidence="8 9">IAM14233</strain>
    </source>
</reference>
<feature type="transmembrane region" description="Helical" evidence="7">
    <location>
        <begin position="107"/>
        <end position="132"/>
    </location>
</feature>
<evidence type="ECO:0000256" key="3">
    <source>
        <dbReference type="ARBA" id="ARBA00022692"/>
    </source>
</evidence>
<feature type="transmembrane region" description="Helical" evidence="7">
    <location>
        <begin position="64"/>
        <end position="87"/>
    </location>
</feature>
<dbReference type="EMBL" id="AP018933">
    <property type="protein sequence ID" value="BBG30129.1"/>
    <property type="molecule type" value="Genomic_DNA"/>
</dbReference>
<proteinExistence type="inferred from homology"/>
<dbReference type="KEGG" id="zpl:ZBT109_1369"/>
<evidence type="ECO:0000313" key="8">
    <source>
        <dbReference type="EMBL" id="BBG30129.1"/>
    </source>
</evidence>
<evidence type="ECO:0000256" key="7">
    <source>
        <dbReference type="HAMAP-Rule" id="MF_00221"/>
    </source>
</evidence>
<organism evidence="8 9">
    <name type="scientific">Zymobacter palmae</name>
    <dbReference type="NCBI Taxonomy" id="33074"/>
    <lineage>
        <taxon>Bacteria</taxon>
        <taxon>Pseudomonadati</taxon>
        <taxon>Pseudomonadota</taxon>
        <taxon>Gammaproteobacteria</taxon>
        <taxon>Oceanospirillales</taxon>
        <taxon>Halomonadaceae</taxon>
        <taxon>Zymobacter group</taxon>
        <taxon>Zymobacter</taxon>
    </lineage>
</organism>
<dbReference type="RefSeq" id="WP_197714376.1">
    <property type="nucleotide sequence ID" value="NZ_AP018933.1"/>
</dbReference>
<feature type="transmembrane region" description="Helical" evidence="7">
    <location>
        <begin position="138"/>
        <end position="160"/>
    </location>
</feature>
<evidence type="ECO:0000256" key="6">
    <source>
        <dbReference type="ARBA" id="ARBA00023136"/>
    </source>
</evidence>
<dbReference type="InterPro" id="IPR001046">
    <property type="entry name" value="NRAMP_fam"/>
</dbReference>
<dbReference type="GO" id="GO:0034755">
    <property type="term" value="P:iron ion transmembrane transport"/>
    <property type="evidence" value="ECO:0007669"/>
    <property type="project" value="TreeGrafter"/>
</dbReference>
<name>A0A348HES7_9GAMM</name>
<dbReference type="HAMAP" id="MF_00221">
    <property type="entry name" value="NRAMP"/>
    <property type="match status" value="1"/>
</dbReference>
<feature type="transmembrane region" description="Helical" evidence="7">
    <location>
        <begin position="409"/>
        <end position="430"/>
    </location>
</feature>
<feature type="transmembrane region" description="Helical" evidence="7">
    <location>
        <begin position="372"/>
        <end position="397"/>
    </location>
</feature>
<dbReference type="PANTHER" id="PTHR11706">
    <property type="entry name" value="SOLUTE CARRIER PROTEIN FAMILY 11 MEMBER"/>
    <property type="match status" value="1"/>
</dbReference>
<evidence type="ECO:0000256" key="5">
    <source>
        <dbReference type="ARBA" id="ARBA00022989"/>
    </source>
</evidence>
<feature type="transmembrane region" description="Helical" evidence="7">
    <location>
        <begin position="167"/>
        <end position="191"/>
    </location>
</feature>
<feature type="transmembrane region" description="Helical" evidence="7">
    <location>
        <begin position="251"/>
        <end position="281"/>
    </location>
</feature>
<keyword evidence="5 7" id="KW-1133">Transmembrane helix</keyword>
<keyword evidence="2 7" id="KW-0813">Transport</keyword>
<evidence type="ECO:0000256" key="4">
    <source>
        <dbReference type="ARBA" id="ARBA00022847"/>
    </source>
</evidence>
<comment type="similarity">
    <text evidence="7">Belongs to the NRAMP family.</text>
</comment>
<dbReference type="AlphaFoldDB" id="A0A348HES7"/>
<keyword evidence="9" id="KW-1185">Reference proteome</keyword>
<evidence type="ECO:0000256" key="2">
    <source>
        <dbReference type="ARBA" id="ARBA00022448"/>
    </source>
</evidence>
<dbReference type="STRING" id="1123510.GCA_000620025_00361"/>
<feature type="transmembrane region" description="Helical" evidence="7">
    <location>
        <begin position="301"/>
        <end position="327"/>
    </location>
</feature>
<keyword evidence="7" id="KW-0406">Ion transport</keyword>
<dbReference type="GO" id="GO:0005384">
    <property type="term" value="F:manganese ion transmembrane transporter activity"/>
    <property type="evidence" value="ECO:0007669"/>
    <property type="project" value="TreeGrafter"/>
</dbReference>
<dbReference type="NCBIfam" id="NF001923">
    <property type="entry name" value="PRK00701.1"/>
    <property type="match status" value="1"/>
</dbReference>
<comment type="function">
    <text evidence="7">H(+)-stimulated, divalent metal cation uptake system.</text>
</comment>
<feature type="transmembrane region" description="Helical" evidence="7">
    <location>
        <begin position="27"/>
        <end position="44"/>
    </location>
</feature>
<dbReference type="PANTHER" id="PTHR11706:SF33">
    <property type="entry name" value="NATURAL RESISTANCE-ASSOCIATED MACROPHAGE PROTEIN 2"/>
    <property type="match status" value="1"/>
</dbReference>
<evidence type="ECO:0000256" key="1">
    <source>
        <dbReference type="ARBA" id="ARBA00004141"/>
    </source>
</evidence>
<accession>A0A348HES7</accession>
<dbReference type="Proteomes" id="UP000267342">
    <property type="component" value="Chromosome"/>
</dbReference>
<feature type="transmembrane region" description="Helical" evidence="7">
    <location>
        <begin position="211"/>
        <end position="230"/>
    </location>
</feature>
<sequence length="439" mass="47709">MSQSSRTKHYDELAASQISLPQGAGKARRFLAFIGPGLMVSVGYMDPGNWATSLEGGSRFGYTLLFIVLLSSLMAIVLQSLCARLGIATDRDLAQSCRRHCSRPINIALWLLCELAIIACDLAEVIGTAVAIKLLFGLPIWMGAVLTILDTLLLLMLIRLGFRWLEAFVGAMLIIIFACFTIELALAQPSFAAIAHGFLMPDQRIITQSDMLYIAIGIIGATVMPHNLYLHSALVKTRAFERTEEGRREAIRWASLDSTLSLIMALFVNAGILILAAAVFFRSGNVVTEIEQAYELISPLVGATGAATLFGIALLASGLNSTITATLAGQVVMEGFLNLRMSPVLRRLLTRALAIIPVLIVIALYGEQGAGRLLIFSQVILSLQLPFAVIPLLWFVSNRKEMGPFVIGWRMRTVAWLIALVIIVLNVLLLKDAVNAMLG</sequence>
<keyword evidence="7" id="KW-1003">Cell membrane</keyword>
<gene>
    <name evidence="7" type="primary">mntH</name>
    <name evidence="8" type="ORF">ZBT109_1369</name>
</gene>
<dbReference type="PRINTS" id="PR00447">
    <property type="entry name" value="NATRESASSCMP"/>
</dbReference>
<evidence type="ECO:0000313" key="9">
    <source>
        <dbReference type="Proteomes" id="UP000267342"/>
    </source>
</evidence>
<comment type="subcellular location">
    <subcellularLocation>
        <location evidence="7">Cell membrane</location>
        <topology evidence="7">Multi-pass membrane protein</topology>
    </subcellularLocation>
    <subcellularLocation>
        <location evidence="1">Membrane</location>
        <topology evidence="1">Multi-pass membrane protein</topology>
    </subcellularLocation>
</comment>
<dbReference type="GO" id="GO:0015086">
    <property type="term" value="F:cadmium ion transmembrane transporter activity"/>
    <property type="evidence" value="ECO:0007669"/>
    <property type="project" value="TreeGrafter"/>
</dbReference>